<dbReference type="InParanoid" id="E9HYI4"/>
<organism evidence="2 3">
    <name type="scientific">Daphnia pulex</name>
    <name type="common">Water flea</name>
    <dbReference type="NCBI Taxonomy" id="6669"/>
    <lineage>
        <taxon>Eukaryota</taxon>
        <taxon>Metazoa</taxon>
        <taxon>Ecdysozoa</taxon>
        <taxon>Arthropoda</taxon>
        <taxon>Crustacea</taxon>
        <taxon>Branchiopoda</taxon>
        <taxon>Diplostraca</taxon>
        <taxon>Cladocera</taxon>
        <taxon>Anomopoda</taxon>
        <taxon>Daphniidae</taxon>
        <taxon>Daphnia</taxon>
    </lineage>
</organism>
<dbReference type="EMBL" id="GL733168">
    <property type="protein sequence ID" value="EFX63196.1"/>
    <property type="molecule type" value="Genomic_DNA"/>
</dbReference>
<sequence length="107" mass="12074">MFSEFSLDPNNLEKLESLGLSELTEVIHKEGVSNGEEMVRRWLHLESDPEVLAAQEEEIFNEVNETFDLSTLTEQEAISMILEADIPPPSPPNPAKFTLSEDTIKNM</sequence>
<dbReference type="AlphaFoldDB" id="E9HYI4"/>
<accession>E9HYI4</accession>
<dbReference type="KEGG" id="dpx:DAPPUDRAFT_335809"/>
<evidence type="ECO:0000313" key="2">
    <source>
        <dbReference type="EMBL" id="EFX63196.1"/>
    </source>
</evidence>
<gene>
    <name evidence="2" type="ORF">DAPPUDRAFT_335809</name>
</gene>
<reference evidence="2 3" key="1">
    <citation type="journal article" date="2011" name="Science">
        <title>The ecoresponsive genome of Daphnia pulex.</title>
        <authorList>
            <person name="Colbourne J.K."/>
            <person name="Pfrender M.E."/>
            <person name="Gilbert D."/>
            <person name="Thomas W.K."/>
            <person name="Tucker A."/>
            <person name="Oakley T.H."/>
            <person name="Tokishita S."/>
            <person name="Aerts A."/>
            <person name="Arnold G.J."/>
            <person name="Basu M.K."/>
            <person name="Bauer D.J."/>
            <person name="Caceres C.E."/>
            <person name="Carmel L."/>
            <person name="Casola C."/>
            <person name="Choi J.H."/>
            <person name="Detter J.C."/>
            <person name="Dong Q."/>
            <person name="Dusheyko S."/>
            <person name="Eads B.D."/>
            <person name="Frohlich T."/>
            <person name="Geiler-Samerotte K.A."/>
            <person name="Gerlach D."/>
            <person name="Hatcher P."/>
            <person name="Jogdeo S."/>
            <person name="Krijgsveld J."/>
            <person name="Kriventseva E.V."/>
            <person name="Kultz D."/>
            <person name="Laforsch C."/>
            <person name="Lindquist E."/>
            <person name="Lopez J."/>
            <person name="Manak J.R."/>
            <person name="Muller J."/>
            <person name="Pangilinan J."/>
            <person name="Patwardhan R.P."/>
            <person name="Pitluck S."/>
            <person name="Pritham E.J."/>
            <person name="Rechtsteiner A."/>
            <person name="Rho M."/>
            <person name="Rogozin I.B."/>
            <person name="Sakarya O."/>
            <person name="Salamov A."/>
            <person name="Schaack S."/>
            <person name="Shapiro H."/>
            <person name="Shiga Y."/>
            <person name="Skalitzky C."/>
            <person name="Smith Z."/>
            <person name="Souvorov A."/>
            <person name="Sung W."/>
            <person name="Tang Z."/>
            <person name="Tsuchiya D."/>
            <person name="Tu H."/>
            <person name="Vos H."/>
            <person name="Wang M."/>
            <person name="Wolf Y.I."/>
            <person name="Yamagata H."/>
            <person name="Yamada T."/>
            <person name="Ye Y."/>
            <person name="Shaw J.R."/>
            <person name="Andrews J."/>
            <person name="Crease T.J."/>
            <person name="Tang H."/>
            <person name="Lucas S.M."/>
            <person name="Robertson H.M."/>
            <person name="Bork P."/>
            <person name="Koonin E.V."/>
            <person name="Zdobnov E.M."/>
            <person name="Grigoriev I.V."/>
            <person name="Lynch M."/>
            <person name="Boore J.L."/>
        </authorList>
    </citation>
    <scope>NUCLEOTIDE SEQUENCE [LARGE SCALE GENOMIC DNA]</scope>
</reference>
<proteinExistence type="predicted"/>
<feature type="region of interest" description="Disordered" evidence="1">
    <location>
        <begin position="84"/>
        <end position="107"/>
    </location>
</feature>
<evidence type="ECO:0000256" key="1">
    <source>
        <dbReference type="SAM" id="MobiDB-lite"/>
    </source>
</evidence>
<keyword evidence="3" id="KW-1185">Reference proteome</keyword>
<evidence type="ECO:0000313" key="3">
    <source>
        <dbReference type="Proteomes" id="UP000000305"/>
    </source>
</evidence>
<dbReference type="Proteomes" id="UP000000305">
    <property type="component" value="Unassembled WGS sequence"/>
</dbReference>
<dbReference type="HOGENOM" id="CLU_2212580_0_0_1"/>
<protein>
    <submittedName>
        <fullName evidence="2">Uncharacterized protein</fullName>
    </submittedName>
</protein>
<name>E9HYI4_DAPPU</name>